<dbReference type="EMBL" id="JAHRIO010002503">
    <property type="protein sequence ID" value="MEQ2159484.1"/>
    <property type="molecule type" value="Genomic_DNA"/>
</dbReference>
<dbReference type="Proteomes" id="UP001476798">
    <property type="component" value="Unassembled WGS sequence"/>
</dbReference>
<keyword evidence="2" id="KW-1185">Reference proteome</keyword>
<proteinExistence type="predicted"/>
<evidence type="ECO:0000313" key="2">
    <source>
        <dbReference type="Proteomes" id="UP001476798"/>
    </source>
</evidence>
<gene>
    <name evidence="1" type="ORF">GOODEAATRI_023376</name>
</gene>
<comment type="caution">
    <text evidence="1">The sequence shown here is derived from an EMBL/GenBank/DDBJ whole genome shotgun (WGS) entry which is preliminary data.</text>
</comment>
<sequence>TLQSGAGIGLATEPDTGPDLCSGVSASDDDAVSRLTCNGNALAAMQDTPKFGLGHMPPVETAIASLIVAPDEALGVVLGVLVLNVALRTICYAKLMILVPDWDGLAILYLTFCWVCLPHLRVL</sequence>
<organism evidence="1 2">
    <name type="scientific">Goodea atripinnis</name>
    <dbReference type="NCBI Taxonomy" id="208336"/>
    <lineage>
        <taxon>Eukaryota</taxon>
        <taxon>Metazoa</taxon>
        <taxon>Chordata</taxon>
        <taxon>Craniata</taxon>
        <taxon>Vertebrata</taxon>
        <taxon>Euteleostomi</taxon>
        <taxon>Actinopterygii</taxon>
        <taxon>Neopterygii</taxon>
        <taxon>Teleostei</taxon>
        <taxon>Neoteleostei</taxon>
        <taxon>Acanthomorphata</taxon>
        <taxon>Ovalentaria</taxon>
        <taxon>Atherinomorphae</taxon>
        <taxon>Cyprinodontiformes</taxon>
        <taxon>Goodeidae</taxon>
        <taxon>Goodea</taxon>
    </lineage>
</organism>
<name>A0ABV0MK56_9TELE</name>
<protein>
    <submittedName>
        <fullName evidence="1">Uncharacterized protein</fullName>
    </submittedName>
</protein>
<feature type="non-terminal residue" evidence="1">
    <location>
        <position position="1"/>
    </location>
</feature>
<accession>A0ABV0MK56</accession>
<reference evidence="1 2" key="1">
    <citation type="submission" date="2021-06" db="EMBL/GenBank/DDBJ databases">
        <authorList>
            <person name="Palmer J.M."/>
        </authorList>
    </citation>
    <scope>NUCLEOTIDE SEQUENCE [LARGE SCALE GENOMIC DNA]</scope>
    <source>
        <strain evidence="1 2">GA_2019</strain>
        <tissue evidence="1">Muscle</tissue>
    </source>
</reference>
<evidence type="ECO:0000313" key="1">
    <source>
        <dbReference type="EMBL" id="MEQ2159484.1"/>
    </source>
</evidence>